<dbReference type="EMBL" id="MFLK01000008">
    <property type="protein sequence ID" value="OGG66405.1"/>
    <property type="molecule type" value="Genomic_DNA"/>
</dbReference>
<organism evidence="1 2">
    <name type="scientific">Candidatus Kaiserbacteria bacterium RIFCSPHIGHO2_02_FULL_55_20</name>
    <dbReference type="NCBI Taxonomy" id="1798497"/>
    <lineage>
        <taxon>Bacteria</taxon>
        <taxon>Candidatus Kaiseribacteriota</taxon>
    </lineage>
</organism>
<dbReference type="STRING" id="1798497.A3D71_04450"/>
<evidence type="ECO:0000313" key="1">
    <source>
        <dbReference type="EMBL" id="OGG66405.1"/>
    </source>
</evidence>
<protein>
    <submittedName>
        <fullName evidence="1">Uncharacterized protein</fullName>
    </submittedName>
</protein>
<comment type="caution">
    <text evidence="1">The sequence shown here is derived from an EMBL/GenBank/DDBJ whole genome shotgun (WGS) entry which is preliminary data.</text>
</comment>
<reference evidence="1 2" key="1">
    <citation type="journal article" date="2016" name="Nat. Commun.">
        <title>Thousands of microbial genomes shed light on interconnected biogeochemical processes in an aquifer system.</title>
        <authorList>
            <person name="Anantharaman K."/>
            <person name="Brown C.T."/>
            <person name="Hug L.A."/>
            <person name="Sharon I."/>
            <person name="Castelle C.J."/>
            <person name="Probst A.J."/>
            <person name="Thomas B.C."/>
            <person name="Singh A."/>
            <person name="Wilkins M.J."/>
            <person name="Karaoz U."/>
            <person name="Brodie E.L."/>
            <person name="Williams K.H."/>
            <person name="Hubbard S.S."/>
            <person name="Banfield J.F."/>
        </authorList>
    </citation>
    <scope>NUCLEOTIDE SEQUENCE [LARGE SCALE GENOMIC DNA]</scope>
</reference>
<gene>
    <name evidence="1" type="ORF">A3D71_04450</name>
</gene>
<evidence type="ECO:0000313" key="2">
    <source>
        <dbReference type="Proteomes" id="UP000177652"/>
    </source>
</evidence>
<dbReference type="Proteomes" id="UP000177652">
    <property type="component" value="Unassembled WGS sequence"/>
</dbReference>
<proteinExistence type="predicted"/>
<dbReference type="AlphaFoldDB" id="A0A1F6DYA2"/>
<name>A0A1F6DYA2_9BACT</name>
<sequence>MDDCGNANKQVIDQIQILLPGAKSHQVMGLSRDGACLKGEFAEFSGTDNVHVPLTLLVPAKAAPG</sequence>
<accession>A0A1F6DYA2</accession>